<dbReference type="InterPro" id="IPR032675">
    <property type="entry name" value="LRR_dom_sf"/>
</dbReference>
<dbReference type="OrthoDB" id="3365698at2759"/>
<organism evidence="1 2">
    <name type="scientific">Crepidotus variabilis</name>
    <dbReference type="NCBI Taxonomy" id="179855"/>
    <lineage>
        <taxon>Eukaryota</taxon>
        <taxon>Fungi</taxon>
        <taxon>Dikarya</taxon>
        <taxon>Basidiomycota</taxon>
        <taxon>Agaricomycotina</taxon>
        <taxon>Agaricomycetes</taxon>
        <taxon>Agaricomycetidae</taxon>
        <taxon>Agaricales</taxon>
        <taxon>Agaricineae</taxon>
        <taxon>Crepidotaceae</taxon>
        <taxon>Crepidotus</taxon>
    </lineage>
</organism>
<dbReference type="Gene3D" id="3.80.10.10">
    <property type="entry name" value="Ribonuclease Inhibitor"/>
    <property type="match status" value="1"/>
</dbReference>
<name>A0A9P6ED65_9AGAR</name>
<gene>
    <name evidence="1" type="ORF">CPB83DRAFT_443867</name>
</gene>
<accession>A0A9P6ED65</accession>
<dbReference type="Proteomes" id="UP000807306">
    <property type="component" value="Unassembled WGS sequence"/>
</dbReference>
<evidence type="ECO:0008006" key="3">
    <source>
        <dbReference type="Google" id="ProtNLM"/>
    </source>
</evidence>
<evidence type="ECO:0000313" key="1">
    <source>
        <dbReference type="EMBL" id="KAF9526874.1"/>
    </source>
</evidence>
<protein>
    <recommendedName>
        <fullName evidence="3">F-box domain-containing protein</fullName>
    </recommendedName>
</protein>
<sequence>MSEQSSTKSSDIYRGFLATAKQALSLDRIDKSQLRADSYAEPLSPSETVRAKKIIEESQSELALLDQSMYFRRVRVLDTIQENLYLLSPWRLMPPELLEIIFLMVKKDGPLPGCFPKLPKISQVCRRWRDISLNFAPLWSDISVDLHAHPHPKRLLKIVECQLQRSRQHVLRVYIRITQKDHFKDKVFVLLLNHSNRWVHAILHLNPITVFAYDKISSSLKSLQTIELRVRSNNAMVSCGGLFEHAPLRHIYLHGYLGLETAVIPWDRILTYHGATIYNSSFHPLQKLTSITDLEITWDKYREYEPENKIKLVALEKLTVRFHIPCTEAYRSFFCHIIVPNLKRLTVDVGVDSPLQLALVGSMISSSSTPSTNVLEEFVCSGTPDGQNELTMLLRLVPRLKVLEVPLPPIRDMRQFILQANRRPLVPKVHTLHVTANRSIRDYKDLISELIRTRCEWKDQMRPFSSEGKKYNRVAQLKTFTIKFTENSAIPEVERDHLDDGSVLLNTNWLEVDQGWKILVRWKMDLDNRILPSLLESMNASEASEASLFEGAALLKELKDTFDKIEAFEVTDVRQLLASGLHRCLHEFQGGDYSRILRSEWVKDFQWRAQGVVHRWIPHLSQNYPGRRWLVRFRQLIYVSEQAAKSV</sequence>
<keyword evidence="2" id="KW-1185">Reference proteome</keyword>
<evidence type="ECO:0000313" key="2">
    <source>
        <dbReference type="Proteomes" id="UP000807306"/>
    </source>
</evidence>
<proteinExistence type="predicted"/>
<reference evidence="1" key="1">
    <citation type="submission" date="2020-11" db="EMBL/GenBank/DDBJ databases">
        <authorList>
            <consortium name="DOE Joint Genome Institute"/>
            <person name="Ahrendt S."/>
            <person name="Riley R."/>
            <person name="Andreopoulos W."/>
            <person name="Labutti K."/>
            <person name="Pangilinan J."/>
            <person name="Ruiz-Duenas F.J."/>
            <person name="Barrasa J.M."/>
            <person name="Sanchez-Garcia M."/>
            <person name="Camarero S."/>
            <person name="Miyauchi S."/>
            <person name="Serrano A."/>
            <person name="Linde D."/>
            <person name="Babiker R."/>
            <person name="Drula E."/>
            <person name="Ayuso-Fernandez I."/>
            <person name="Pacheco R."/>
            <person name="Padilla G."/>
            <person name="Ferreira P."/>
            <person name="Barriuso J."/>
            <person name="Kellner H."/>
            <person name="Castanera R."/>
            <person name="Alfaro M."/>
            <person name="Ramirez L."/>
            <person name="Pisabarro A.G."/>
            <person name="Kuo A."/>
            <person name="Tritt A."/>
            <person name="Lipzen A."/>
            <person name="He G."/>
            <person name="Yan M."/>
            <person name="Ng V."/>
            <person name="Cullen D."/>
            <person name="Martin F."/>
            <person name="Rosso M.-N."/>
            <person name="Henrissat B."/>
            <person name="Hibbett D."/>
            <person name="Martinez A.T."/>
            <person name="Grigoriev I.V."/>
        </authorList>
    </citation>
    <scope>NUCLEOTIDE SEQUENCE</scope>
    <source>
        <strain evidence="1">CBS 506.95</strain>
    </source>
</reference>
<comment type="caution">
    <text evidence="1">The sequence shown here is derived from an EMBL/GenBank/DDBJ whole genome shotgun (WGS) entry which is preliminary data.</text>
</comment>
<dbReference type="EMBL" id="MU157866">
    <property type="protein sequence ID" value="KAF9526874.1"/>
    <property type="molecule type" value="Genomic_DNA"/>
</dbReference>
<dbReference type="AlphaFoldDB" id="A0A9P6ED65"/>